<organism evidence="8">
    <name type="scientific">marine metagenome</name>
    <dbReference type="NCBI Taxonomy" id="408172"/>
    <lineage>
        <taxon>unclassified sequences</taxon>
        <taxon>metagenomes</taxon>
        <taxon>ecological metagenomes</taxon>
    </lineage>
</organism>
<dbReference type="PANTHER" id="PTHR32322">
    <property type="entry name" value="INNER MEMBRANE TRANSPORTER"/>
    <property type="match status" value="1"/>
</dbReference>
<feature type="transmembrane region" description="Helical" evidence="6">
    <location>
        <begin position="130"/>
        <end position="151"/>
    </location>
</feature>
<dbReference type="InterPro" id="IPR050638">
    <property type="entry name" value="AA-Vitamin_Transporters"/>
</dbReference>
<dbReference type="SUPFAM" id="SSF103481">
    <property type="entry name" value="Multidrug resistance efflux transporter EmrE"/>
    <property type="match status" value="1"/>
</dbReference>
<keyword evidence="4 6" id="KW-1133">Transmembrane helix</keyword>
<evidence type="ECO:0000259" key="7">
    <source>
        <dbReference type="Pfam" id="PF00892"/>
    </source>
</evidence>
<evidence type="ECO:0000256" key="2">
    <source>
        <dbReference type="ARBA" id="ARBA00022475"/>
    </source>
</evidence>
<sequence>MDDRDAAGCGRGILLAENPEMTADNEAIAAQAGEISNRRGFAYIILTLTMLFLALNHVIARAVHTEVPPVGLAFWRWATAIPILLPFVWRRRKQSLPIIRATLLPLASLGCLMISCTALLLVGLNYTTVINVALVNTTQPALTVLFGWLFFRERLTLLQAAGVSSALGGVSVILTKGDWQMLSTLDFNAGDLVALVGTCGFA</sequence>
<protein>
    <recommendedName>
        <fullName evidence="7">EamA domain-containing protein</fullName>
    </recommendedName>
</protein>
<feature type="transmembrane region" description="Helical" evidence="6">
    <location>
        <begin position="101"/>
        <end position="124"/>
    </location>
</feature>
<keyword evidence="3 6" id="KW-0812">Transmembrane</keyword>
<feature type="non-terminal residue" evidence="8">
    <location>
        <position position="202"/>
    </location>
</feature>
<keyword evidence="5 6" id="KW-0472">Membrane</keyword>
<feature type="transmembrane region" description="Helical" evidence="6">
    <location>
        <begin position="72"/>
        <end position="89"/>
    </location>
</feature>
<dbReference type="PANTHER" id="PTHR32322:SF18">
    <property type="entry name" value="S-ADENOSYLMETHIONINE_S-ADENOSYLHOMOCYSTEINE TRANSPORTER"/>
    <property type="match status" value="1"/>
</dbReference>
<evidence type="ECO:0000256" key="1">
    <source>
        <dbReference type="ARBA" id="ARBA00004651"/>
    </source>
</evidence>
<evidence type="ECO:0000256" key="5">
    <source>
        <dbReference type="ARBA" id="ARBA00023136"/>
    </source>
</evidence>
<dbReference type="GO" id="GO:0005886">
    <property type="term" value="C:plasma membrane"/>
    <property type="evidence" value="ECO:0007669"/>
    <property type="project" value="UniProtKB-SubCell"/>
</dbReference>
<feature type="domain" description="EamA" evidence="7">
    <location>
        <begin position="41"/>
        <end position="174"/>
    </location>
</feature>
<dbReference type="InterPro" id="IPR037185">
    <property type="entry name" value="EmrE-like"/>
</dbReference>
<gene>
    <name evidence="8" type="ORF">METZ01_LOCUS228982</name>
</gene>
<name>A0A382GLW4_9ZZZZ</name>
<evidence type="ECO:0000256" key="4">
    <source>
        <dbReference type="ARBA" id="ARBA00022989"/>
    </source>
</evidence>
<evidence type="ECO:0000256" key="3">
    <source>
        <dbReference type="ARBA" id="ARBA00022692"/>
    </source>
</evidence>
<dbReference type="InterPro" id="IPR000620">
    <property type="entry name" value="EamA_dom"/>
</dbReference>
<comment type="subcellular location">
    <subcellularLocation>
        <location evidence="1">Cell membrane</location>
        <topology evidence="1">Multi-pass membrane protein</topology>
    </subcellularLocation>
</comment>
<dbReference type="AlphaFoldDB" id="A0A382GLW4"/>
<proteinExistence type="predicted"/>
<evidence type="ECO:0000313" key="8">
    <source>
        <dbReference type="EMBL" id="SVB76128.1"/>
    </source>
</evidence>
<dbReference type="Pfam" id="PF00892">
    <property type="entry name" value="EamA"/>
    <property type="match status" value="1"/>
</dbReference>
<evidence type="ECO:0000256" key="6">
    <source>
        <dbReference type="SAM" id="Phobius"/>
    </source>
</evidence>
<reference evidence="8" key="1">
    <citation type="submission" date="2018-05" db="EMBL/GenBank/DDBJ databases">
        <authorList>
            <person name="Lanie J.A."/>
            <person name="Ng W.-L."/>
            <person name="Kazmierczak K.M."/>
            <person name="Andrzejewski T.M."/>
            <person name="Davidsen T.M."/>
            <person name="Wayne K.J."/>
            <person name="Tettelin H."/>
            <person name="Glass J.I."/>
            <person name="Rusch D."/>
            <person name="Podicherti R."/>
            <person name="Tsui H.-C.T."/>
            <person name="Winkler M.E."/>
        </authorList>
    </citation>
    <scope>NUCLEOTIDE SEQUENCE</scope>
</reference>
<feature type="transmembrane region" description="Helical" evidence="6">
    <location>
        <begin position="41"/>
        <end position="60"/>
    </location>
</feature>
<keyword evidence="2" id="KW-1003">Cell membrane</keyword>
<dbReference type="EMBL" id="UINC01056284">
    <property type="protein sequence ID" value="SVB76128.1"/>
    <property type="molecule type" value="Genomic_DNA"/>
</dbReference>
<accession>A0A382GLW4</accession>